<dbReference type="InterPro" id="IPR017850">
    <property type="entry name" value="Alkaline_phosphatase_core_sf"/>
</dbReference>
<keyword evidence="1" id="KW-1133">Transmembrane helix</keyword>
<organism evidence="3 5">
    <name type="scientific">Moraxella bovis</name>
    <dbReference type="NCBI Taxonomy" id="476"/>
    <lineage>
        <taxon>Bacteria</taxon>
        <taxon>Pseudomonadati</taxon>
        <taxon>Pseudomonadota</taxon>
        <taxon>Gammaproteobacteria</taxon>
        <taxon>Moraxellales</taxon>
        <taxon>Moraxellaceae</taxon>
        <taxon>Moraxella</taxon>
    </lineage>
</organism>
<dbReference type="Pfam" id="PF00884">
    <property type="entry name" value="Sulfatase"/>
    <property type="match status" value="1"/>
</dbReference>
<dbReference type="Gene3D" id="3.40.720.10">
    <property type="entry name" value="Alkaline Phosphatase, subunit A"/>
    <property type="match status" value="1"/>
</dbReference>
<dbReference type="SUPFAM" id="SSF53649">
    <property type="entry name" value="Alkaline phosphatase-like"/>
    <property type="match status" value="1"/>
</dbReference>
<feature type="transmembrane region" description="Helical" evidence="1">
    <location>
        <begin position="26"/>
        <end position="49"/>
    </location>
</feature>
<reference evidence="3 5" key="1">
    <citation type="submission" date="2018-06" db="EMBL/GenBank/DDBJ databases">
        <authorList>
            <consortium name="Pathogen Informatics"/>
            <person name="Doyle S."/>
        </authorList>
    </citation>
    <scope>NUCLEOTIDE SEQUENCE [LARGE SCALE GENOMIC DNA]</scope>
    <source>
        <strain evidence="3 5">NCTC9426</strain>
    </source>
</reference>
<evidence type="ECO:0000313" key="5">
    <source>
        <dbReference type="Proteomes" id="UP000254133"/>
    </source>
</evidence>
<dbReference type="AlphaFoldDB" id="A0A378PQ65"/>
<dbReference type="GO" id="GO:0016740">
    <property type="term" value="F:transferase activity"/>
    <property type="evidence" value="ECO:0007669"/>
    <property type="project" value="UniProtKB-KW"/>
</dbReference>
<evidence type="ECO:0000259" key="2">
    <source>
        <dbReference type="Pfam" id="PF00884"/>
    </source>
</evidence>
<dbReference type="Proteomes" id="UP000254133">
    <property type="component" value="Unassembled WGS sequence"/>
</dbReference>
<dbReference type="EMBL" id="UGPZ01000002">
    <property type="protein sequence ID" value="STY90093.1"/>
    <property type="molecule type" value="Genomic_DNA"/>
</dbReference>
<proteinExistence type="predicted"/>
<sequence>MTIKKNSSKKYPDWLVHDYKLPKLDWLLLAQALIFLLIPNVFLLIGAYFVGVSRPLINIDYFVACVLFALPYRFFRVLAMLVLLCTISLDVMMMTMQLFPFLDIFAAISLAPFLVNAPLRYIVLVGIVATYLTVMPFIMRRLAKPFMIKTGWLYVLFVSLVGFFAYSHFNEIKYVDRHGERFAQSDYFVIHSQYKRYRWVADSEFVKHFGKVPTMIPIDIDNASGYFGNSDKKLLIVAESWGVARHDSTQKDILAGIYNQTDRLEFIKDGYFDFAGATVEGELRELCLLDVEGGYAFNKVANKEFDNCLPNQLKRMGYHTIGMHGGFSQIYERDFLYPKMGFAETVFAEHHGDKKRCEAFNGICDNELFDIVAESFATHDKNFFYWLTLTSHSHYPRGDIINHRLDCNKHNLPKGDICNNFMLHAQFFDGLGELIKRPEMAGVEVIVVGDHMPPLMMREPIHPHIHWQRVSWLHFKVKA</sequence>
<feature type="transmembrane region" description="Helical" evidence="1">
    <location>
        <begin position="61"/>
        <end position="86"/>
    </location>
</feature>
<evidence type="ECO:0000313" key="6">
    <source>
        <dbReference type="Proteomes" id="UP001163632"/>
    </source>
</evidence>
<accession>A0A378PQ65</accession>
<protein>
    <submittedName>
        <fullName evidence="3">Phosphoglycerol transferase and related proteins, alkaline phosphatase superfamily</fullName>
    </submittedName>
</protein>
<name>A0A378PQ65_MORBO</name>
<feature type="transmembrane region" description="Helical" evidence="1">
    <location>
        <begin position="121"/>
        <end position="139"/>
    </location>
</feature>
<reference evidence="4" key="2">
    <citation type="journal article" date="2022" name="BMC Microbiol.">
        <title>Whole genome sequencing of Moraxella bovis strains from North America reveals two genotypes with different genetic determinants.</title>
        <authorList>
            <person name="Wynn E.L."/>
            <person name="Hille M.M."/>
            <person name="Loy J.D."/>
            <person name="Schuller G."/>
            <person name="Kuhn K.L."/>
            <person name="Dickey A.M."/>
            <person name="Bono J.L."/>
            <person name="Clawson M.L."/>
        </authorList>
    </citation>
    <scope>NUCLEOTIDE SEQUENCE</scope>
    <source>
        <strain evidence="4">SAM102599</strain>
    </source>
</reference>
<feature type="transmembrane region" description="Helical" evidence="1">
    <location>
        <begin position="151"/>
        <end position="169"/>
    </location>
</feature>
<feature type="domain" description="Sulfatase N-terminal" evidence="2">
    <location>
        <begin position="302"/>
        <end position="396"/>
    </location>
</feature>
<gene>
    <name evidence="4" type="ORF">LP092_03135</name>
    <name evidence="3" type="ORF">NCTC9426_00097</name>
</gene>
<dbReference type="EMBL" id="CP087830">
    <property type="protein sequence ID" value="UZA03764.1"/>
    <property type="molecule type" value="Genomic_DNA"/>
</dbReference>
<evidence type="ECO:0000313" key="3">
    <source>
        <dbReference type="EMBL" id="STY90093.1"/>
    </source>
</evidence>
<dbReference type="RefSeq" id="WP_115368589.1">
    <property type="nucleotide sequence ID" value="NZ_CP087796.1"/>
</dbReference>
<keyword evidence="3" id="KW-0808">Transferase</keyword>
<dbReference type="Proteomes" id="UP001163632">
    <property type="component" value="Chromosome"/>
</dbReference>
<evidence type="ECO:0000313" key="4">
    <source>
        <dbReference type="EMBL" id="UZA03764.1"/>
    </source>
</evidence>
<evidence type="ECO:0000256" key="1">
    <source>
        <dbReference type="SAM" id="Phobius"/>
    </source>
</evidence>
<keyword evidence="6" id="KW-1185">Reference proteome</keyword>
<keyword evidence="1" id="KW-0472">Membrane</keyword>
<dbReference type="InterPro" id="IPR000917">
    <property type="entry name" value="Sulfatase_N"/>
</dbReference>
<keyword evidence="1" id="KW-0812">Transmembrane</keyword>